<protein>
    <submittedName>
        <fullName evidence="1">Uncharacterized protein</fullName>
    </submittedName>
</protein>
<sequence length="185" mass="21208">MKANQFNSTEEYSDGKYRVLNFTGDKGSFKRISCEKEAICLLPFDVNENNQIKNVYLAKYHDYVLNGENHRCITTSLEPDEFETYHESLSKCIDDELGLEDIELNDLFYLGQIQHTIPFTKTYKCYAINLTNYSEDPSGFTPKLADPADKLHSIEKVRFSRIVKGEVCDSLTLSCALLLLSYISE</sequence>
<accession>A0A6J5NNR1</accession>
<dbReference type="EMBL" id="LR796670">
    <property type="protein sequence ID" value="CAB4159021.1"/>
    <property type="molecule type" value="Genomic_DNA"/>
</dbReference>
<reference evidence="1" key="1">
    <citation type="submission" date="2020-04" db="EMBL/GenBank/DDBJ databases">
        <authorList>
            <person name="Chiriac C."/>
            <person name="Salcher M."/>
            <person name="Ghai R."/>
            <person name="Kavagutti S V."/>
        </authorList>
    </citation>
    <scope>NUCLEOTIDE SEQUENCE</scope>
</reference>
<name>A0A6J5NNR1_9CAUD</name>
<proteinExistence type="predicted"/>
<gene>
    <name evidence="1" type="ORF">UFOVP699_54</name>
</gene>
<evidence type="ECO:0000313" key="1">
    <source>
        <dbReference type="EMBL" id="CAB4159021.1"/>
    </source>
</evidence>
<organism evidence="1">
    <name type="scientific">uncultured Caudovirales phage</name>
    <dbReference type="NCBI Taxonomy" id="2100421"/>
    <lineage>
        <taxon>Viruses</taxon>
        <taxon>Duplodnaviria</taxon>
        <taxon>Heunggongvirae</taxon>
        <taxon>Uroviricota</taxon>
        <taxon>Caudoviricetes</taxon>
        <taxon>Peduoviridae</taxon>
        <taxon>Maltschvirus</taxon>
        <taxon>Maltschvirus maltsch</taxon>
    </lineage>
</organism>